<proteinExistence type="predicted"/>
<dbReference type="Gene3D" id="1.10.472.20">
    <property type="entry name" value="Nitrile hydratase, beta subunit"/>
    <property type="match status" value="1"/>
</dbReference>
<organism evidence="2">
    <name type="scientific">marine metagenome</name>
    <dbReference type="NCBI Taxonomy" id="408172"/>
    <lineage>
        <taxon>unclassified sequences</taxon>
        <taxon>metagenomes</taxon>
        <taxon>ecological metagenomes</taxon>
    </lineage>
</organism>
<feature type="non-terminal residue" evidence="2">
    <location>
        <position position="81"/>
    </location>
</feature>
<protein>
    <recommendedName>
        <fullName evidence="1">Nitrile hydratase beta subunit-like N-terminal domain-containing protein</fullName>
    </recommendedName>
</protein>
<feature type="domain" description="Nitrile hydratase beta subunit-like N-terminal" evidence="1">
    <location>
        <begin position="8"/>
        <end position="80"/>
    </location>
</feature>
<reference evidence="2" key="1">
    <citation type="submission" date="2018-05" db="EMBL/GenBank/DDBJ databases">
        <authorList>
            <person name="Lanie J.A."/>
            <person name="Ng W.-L."/>
            <person name="Kazmierczak K.M."/>
            <person name="Andrzejewski T.M."/>
            <person name="Davidsen T.M."/>
            <person name="Wayne K.J."/>
            <person name="Tettelin H."/>
            <person name="Glass J.I."/>
            <person name="Rusch D."/>
            <person name="Podicherti R."/>
            <person name="Tsui H.-C.T."/>
            <person name="Winkler M.E."/>
        </authorList>
    </citation>
    <scope>NUCLEOTIDE SEQUENCE</scope>
</reference>
<gene>
    <name evidence="2" type="ORF">METZ01_LOCUS443088</name>
</gene>
<name>A0A382Z3Z7_9ZZZZ</name>
<dbReference type="InterPro" id="IPR042262">
    <property type="entry name" value="CN_hydtase_beta_C"/>
</dbReference>
<dbReference type="InterPro" id="IPR023808">
    <property type="entry name" value="Nitrile_Hydratase_acc_put"/>
</dbReference>
<sequence>MAPPQANGELVFDDPWQMRVFGLARALCEQGCFSWDDFRSELILAIARWQGALDRSPWSYFDHFLDALLQVLSDKQMINEE</sequence>
<accession>A0A382Z3Z7</accession>
<dbReference type="SUPFAM" id="SSF50090">
    <property type="entry name" value="Electron transport accessory proteins"/>
    <property type="match status" value="1"/>
</dbReference>
<dbReference type="InterPro" id="IPR008990">
    <property type="entry name" value="Elect_transpt_acc-like_dom_sf"/>
</dbReference>
<dbReference type="NCBIfam" id="TIGR03889">
    <property type="entry name" value="nitrile_acc"/>
    <property type="match status" value="1"/>
</dbReference>
<dbReference type="Pfam" id="PF21006">
    <property type="entry name" value="NHase_beta_N"/>
    <property type="match status" value="1"/>
</dbReference>
<dbReference type="EMBL" id="UINC01180841">
    <property type="protein sequence ID" value="SVD90234.1"/>
    <property type="molecule type" value="Genomic_DNA"/>
</dbReference>
<evidence type="ECO:0000259" key="1">
    <source>
        <dbReference type="Pfam" id="PF21006"/>
    </source>
</evidence>
<dbReference type="InterPro" id="IPR049054">
    <property type="entry name" value="CN_hydtase_beta-like_N"/>
</dbReference>
<dbReference type="AlphaFoldDB" id="A0A382Z3Z7"/>
<evidence type="ECO:0000313" key="2">
    <source>
        <dbReference type="EMBL" id="SVD90234.1"/>
    </source>
</evidence>